<gene>
    <name evidence="3" type="ORF">RCO7_06178</name>
</gene>
<feature type="region of interest" description="Disordered" evidence="1">
    <location>
        <begin position="236"/>
        <end position="290"/>
    </location>
</feature>
<keyword evidence="4" id="KW-1185">Reference proteome</keyword>
<reference evidence="4" key="1">
    <citation type="submission" date="2016-03" db="EMBL/GenBank/DDBJ databases">
        <authorList>
            <person name="Ploux O."/>
        </authorList>
    </citation>
    <scope>NUCLEOTIDE SEQUENCE [LARGE SCALE GENOMIC DNA]</scope>
    <source>
        <strain evidence="4">UK7</strain>
    </source>
</reference>
<dbReference type="STRING" id="914237.A0A1E1L1F8"/>
<protein>
    <recommendedName>
        <fullName evidence="2">BTB domain-containing protein</fullName>
    </recommendedName>
</protein>
<dbReference type="SUPFAM" id="SSF54695">
    <property type="entry name" value="POZ domain"/>
    <property type="match status" value="1"/>
</dbReference>
<feature type="compositionally biased region" description="Basic residues" evidence="1">
    <location>
        <begin position="192"/>
        <end position="202"/>
    </location>
</feature>
<feature type="region of interest" description="Disordered" evidence="1">
    <location>
        <begin position="1"/>
        <end position="24"/>
    </location>
</feature>
<name>A0A1E1L1F8_9HELO</name>
<dbReference type="InParanoid" id="A0A1E1L1F8"/>
<feature type="compositionally biased region" description="Low complexity" evidence="1">
    <location>
        <begin position="1"/>
        <end position="17"/>
    </location>
</feature>
<dbReference type="Proteomes" id="UP000178129">
    <property type="component" value="Unassembled WGS sequence"/>
</dbReference>
<feature type="region of interest" description="Disordered" evidence="1">
    <location>
        <begin position="145"/>
        <end position="222"/>
    </location>
</feature>
<dbReference type="EMBL" id="FJUW01000028">
    <property type="protein sequence ID" value="CZT03386.1"/>
    <property type="molecule type" value="Genomic_DNA"/>
</dbReference>
<dbReference type="PROSITE" id="PS50097">
    <property type="entry name" value="BTB"/>
    <property type="match status" value="1"/>
</dbReference>
<dbReference type="InterPro" id="IPR011333">
    <property type="entry name" value="SKP1/BTB/POZ_sf"/>
</dbReference>
<accession>A0A1E1L1F8</accession>
<evidence type="ECO:0000256" key="1">
    <source>
        <dbReference type="SAM" id="MobiDB-lite"/>
    </source>
</evidence>
<comment type="caution">
    <text evidence="3">The sequence shown here is derived from an EMBL/GenBank/DDBJ whole genome shotgun (WGS) entry which is preliminary data.</text>
</comment>
<dbReference type="InterPro" id="IPR000210">
    <property type="entry name" value="BTB/POZ_dom"/>
</dbReference>
<evidence type="ECO:0000313" key="3">
    <source>
        <dbReference type="EMBL" id="CZT03386.1"/>
    </source>
</evidence>
<feature type="domain" description="BTB" evidence="2">
    <location>
        <begin position="64"/>
        <end position="134"/>
    </location>
</feature>
<evidence type="ECO:0000313" key="4">
    <source>
        <dbReference type="Proteomes" id="UP000178129"/>
    </source>
</evidence>
<sequence>MASSAAPRMRSAGAGSSLDAAMRAPSTTTPDVVVLDSVREEVKPKELIDPRKDLWLTTADGRYNSSIIPVRVGIHAETFHIHKDILCKSEYFRRALEGEFKEAGDQAIDLPEENPDTFSFIVAYLYEEKFSPIKSLSTVLVPDVDKGKRREESNDGNSESDSATDSEGSASDARYDPLILDRTPAKEGSLRSQRRRDDRRRRAFEQSLRKVPGRHRAGCGCDACSVETRGPPCWSCGSSRNPPPPRHPLPIPGPIPMGRNGYPPPQHQRPRDRERRRGARPPGGPLPIPEALVPEEHMSQEDIRTWALAYSLSIDVYVCAERYLMLDFKLAIAAYVIDSFEIAGVEAAIPTVLQSCQTLHSGVSALDPLLKRVFARVGFLQAKLWKQFPEETQIFFTENPDLAILIMKEMVERREEDKRDVLPPMERPVTPPMFGQEDVFIQGPGGRRDARYYR</sequence>
<proteinExistence type="predicted"/>
<dbReference type="CDD" id="cd18186">
    <property type="entry name" value="BTB_POZ_ZBTB_KLHL-like"/>
    <property type="match status" value="1"/>
</dbReference>
<evidence type="ECO:0000259" key="2">
    <source>
        <dbReference type="PROSITE" id="PS50097"/>
    </source>
</evidence>
<feature type="region of interest" description="Disordered" evidence="1">
    <location>
        <begin position="433"/>
        <end position="454"/>
    </location>
</feature>
<dbReference type="PANTHER" id="PTHR47843:SF6">
    <property type="entry name" value="BTB DOMAIN-CONTAINING PROTEIN"/>
    <property type="match status" value="1"/>
</dbReference>
<dbReference type="AlphaFoldDB" id="A0A1E1L1F8"/>
<feature type="compositionally biased region" description="Pro residues" evidence="1">
    <location>
        <begin position="241"/>
        <end position="255"/>
    </location>
</feature>
<dbReference type="Pfam" id="PF00651">
    <property type="entry name" value="BTB"/>
    <property type="match status" value="1"/>
</dbReference>
<dbReference type="Gene3D" id="3.30.710.10">
    <property type="entry name" value="Potassium Channel Kv1.1, Chain A"/>
    <property type="match status" value="1"/>
</dbReference>
<organism evidence="3 4">
    <name type="scientific">Rhynchosporium graminicola</name>
    <dbReference type="NCBI Taxonomy" id="2792576"/>
    <lineage>
        <taxon>Eukaryota</taxon>
        <taxon>Fungi</taxon>
        <taxon>Dikarya</taxon>
        <taxon>Ascomycota</taxon>
        <taxon>Pezizomycotina</taxon>
        <taxon>Leotiomycetes</taxon>
        <taxon>Helotiales</taxon>
        <taxon>Ploettnerulaceae</taxon>
        <taxon>Rhynchosporium</taxon>
    </lineage>
</organism>
<dbReference type="PANTHER" id="PTHR47843">
    <property type="entry name" value="BTB DOMAIN-CONTAINING PROTEIN-RELATED"/>
    <property type="match status" value="1"/>
</dbReference>